<protein>
    <recommendedName>
        <fullName evidence="9">DNA 3'-5' helicase</fullName>
        <ecNumber evidence="9">5.6.2.4</ecNumber>
    </recommendedName>
</protein>
<dbReference type="InParanoid" id="A0A4S2MYQ7"/>
<evidence type="ECO:0000259" key="14">
    <source>
        <dbReference type="PROSITE" id="PS51217"/>
    </source>
</evidence>
<dbReference type="CDD" id="cd17932">
    <property type="entry name" value="DEXQc_UvrD"/>
    <property type="match status" value="1"/>
</dbReference>
<evidence type="ECO:0000256" key="5">
    <source>
        <dbReference type="ARBA" id="ARBA00022840"/>
    </source>
</evidence>
<keyword evidence="16" id="KW-1185">Reference proteome</keyword>
<feature type="compositionally biased region" description="Basic and acidic residues" evidence="12">
    <location>
        <begin position="784"/>
        <end position="811"/>
    </location>
</feature>
<evidence type="ECO:0000256" key="11">
    <source>
        <dbReference type="PROSITE-ProRule" id="PRU00560"/>
    </source>
</evidence>
<feature type="binding site" evidence="11">
    <location>
        <begin position="98"/>
        <end position="105"/>
    </location>
    <ligand>
        <name>ATP</name>
        <dbReference type="ChEBI" id="CHEBI:30616"/>
    </ligand>
</feature>
<evidence type="ECO:0000256" key="10">
    <source>
        <dbReference type="ARBA" id="ARBA00048988"/>
    </source>
</evidence>
<evidence type="ECO:0000259" key="13">
    <source>
        <dbReference type="PROSITE" id="PS51198"/>
    </source>
</evidence>
<dbReference type="AlphaFoldDB" id="A0A4S2MYQ7"/>
<dbReference type="OrthoDB" id="1470711at2759"/>
<keyword evidence="3 11" id="KW-0378">Hydrolase</keyword>
<feature type="compositionally biased region" description="Basic and acidic residues" evidence="12">
    <location>
        <begin position="1054"/>
        <end position="1068"/>
    </location>
</feature>
<dbReference type="Pfam" id="PF00580">
    <property type="entry name" value="UvrD-helicase"/>
    <property type="match status" value="1"/>
</dbReference>
<keyword evidence="7" id="KW-0413">Isomerase</keyword>
<dbReference type="EMBL" id="ML220117">
    <property type="protein sequence ID" value="TGZ81870.1"/>
    <property type="molecule type" value="Genomic_DNA"/>
</dbReference>
<dbReference type="FunCoup" id="A0A4S2MYQ7">
    <property type="interactions" value="210"/>
</dbReference>
<dbReference type="GO" id="GO:0003677">
    <property type="term" value="F:DNA binding"/>
    <property type="evidence" value="ECO:0007669"/>
    <property type="project" value="UniProtKB-KW"/>
</dbReference>
<feature type="region of interest" description="Disordered" evidence="12">
    <location>
        <begin position="1"/>
        <end position="20"/>
    </location>
</feature>
<dbReference type="PROSITE" id="PS51217">
    <property type="entry name" value="UVRD_HELICASE_CTER"/>
    <property type="match status" value="1"/>
</dbReference>
<gene>
    <name evidence="15" type="ORF">EX30DRAFT_348269</name>
</gene>
<dbReference type="SUPFAM" id="SSF52540">
    <property type="entry name" value="P-loop containing nucleoside triphosphate hydrolases"/>
    <property type="match status" value="1"/>
</dbReference>
<evidence type="ECO:0000256" key="3">
    <source>
        <dbReference type="ARBA" id="ARBA00022801"/>
    </source>
</evidence>
<dbReference type="InterPro" id="IPR000212">
    <property type="entry name" value="DNA_helicase_UvrD/REP"/>
</dbReference>
<dbReference type="Gene3D" id="3.40.50.300">
    <property type="entry name" value="P-loop containing nucleotide triphosphate hydrolases"/>
    <property type="match status" value="2"/>
</dbReference>
<dbReference type="GO" id="GO:0005634">
    <property type="term" value="C:nucleus"/>
    <property type="evidence" value="ECO:0007669"/>
    <property type="project" value="TreeGrafter"/>
</dbReference>
<feature type="region of interest" description="Disordered" evidence="12">
    <location>
        <begin position="962"/>
        <end position="994"/>
    </location>
</feature>
<evidence type="ECO:0000313" key="15">
    <source>
        <dbReference type="EMBL" id="TGZ81870.1"/>
    </source>
</evidence>
<accession>A0A4S2MYQ7</accession>
<keyword evidence="6" id="KW-0238">DNA-binding</keyword>
<comment type="similarity">
    <text evidence="1">Belongs to the helicase family. UvrD subfamily.</text>
</comment>
<dbReference type="InterPro" id="IPR014017">
    <property type="entry name" value="DNA_helicase_UvrD-like_C"/>
</dbReference>
<dbReference type="GO" id="GO:0043138">
    <property type="term" value="F:3'-5' DNA helicase activity"/>
    <property type="evidence" value="ECO:0007669"/>
    <property type="project" value="UniProtKB-EC"/>
</dbReference>
<dbReference type="Gene3D" id="1.10.486.10">
    <property type="entry name" value="PCRA, domain 4"/>
    <property type="match status" value="1"/>
</dbReference>
<dbReference type="PANTHER" id="PTHR11070">
    <property type="entry name" value="UVRD / RECB / PCRA DNA HELICASE FAMILY MEMBER"/>
    <property type="match status" value="1"/>
</dbReference>
<keyword evidence="2 11" id="KW-0547">Nucleotide-binding</keyword>
<evidence type="ECO:0000256" key="8">
    <source>
        <dbReference type="ARBA" id="ARBA00034617"/>
    </source>
</evidence>
<evidence type="ECO:0000256" key="12">
    <source>
        <dbReference type="SAM" id="MobiDB-lite"/>
    </source>
</evidence>
<evidence type="ECO:0000256" key="2">
    <source>
        <dbReference type="ARBA" id="ARBA00022741"/>
    </source>
</evidence>
<evidence type="ECO:0000313" key="16">
    <source>
        <dbReference type="Proteomes" id="UP000298138"/>
    </source>
</evidence>
<dbReference type="GO" id="GO:0016787">
    <property type="term" value="F:hydrolase activity"/>
    <property type="evidence" value="ECO:0007669"/>
    <property type="project" value="UniProtKB-UniRule"/>
</dbReference>
<dbReference type="STRING" id="341454.A0A4S2MYQ7"/>
<organism evidence="15 16">
    <name type="scientific">Ascodesmis nigricans</name>
    <dbReference type="NCBI Taxonomy" id="341454"/>
    <lineage>
        <taxon>Eukaryota</taxon>
        <taxon>Fungi</taxon>
        <taxon>Dikarya</taxon>
        <taxon>Ascomycota</taxon>
        <taxon>Pezizomycotina</taxon>
        <taxon>Pezizomycetes</taxon>
        <taxon>Pezizales</taxon>
        <taxon>Ascodesmidaceae</taxon>
        <taxon>Ascodesmis</taxon>
    </lineage>
</organism>
<comment type="catalytic activity">
    <reaction evidence="8">
        <text>Couples ATP hydrolysis with the unwinding of duplex DNA by translocating in the 3'-5' direction.</text>
        <dbReference type="EC" id="5.6.2.4"/>
    </reaction>
</comment>
<keyword evidence="5 11" id="KW-0067">ATP-binding</keyword>
<evidence type="ECO:0000256" key="7">
    <source>
        <dbReference type="ARBA" id="ARBA00023235"/>
    </source>
</evidence>
<dbReference type="InterPro" id="IPR013986">
    <property type="entry name" value="DExx_box_DNA_helicase_dom_sf"/>
</dbReference>
<dbReference type="Gene3D" id="1.10.10.160">
    <property type="match status" value="1"/>
</dbReference>
<dbReference type="GO" id="GO:0005524">
    <property type="term" value="F:ATP binding"/>
    <property type="evidence" value="ECO:0007669"/>
    <property type="project" value="UniProtKB-UniRule"/>
</dbReference>
<dbReference type="PROSITE" id="PS51198">
    <property type="entry name" value="UVRD_HELICASE_ATP_BIND"/>
    <property type="match status" value="1"/>
</dbReference>
<evidence type="ECO:0000256" key="6">
    <source>
        <dbReference type="ARBA" id="ARBA00023125"/>
    </source>
</evidence>
<evidence type="ECO:0000256" key="4">
    <source>
        <dbReference type="ARBA" id="ARBA00022806"/>
    </source>
</evidence>
<dbReference type="Pfam" id="PF13361">
    <property type="entry name" value="UvrD_C"/>
    <property type="match status" value="1"/>
</dbReference>
<name>A0A4S2MYQ7_9PEZI</name>
<dbReference type="Proteomes" id="UP000298138">
    <property type="component" value="Unassembled WGS sequence"/>
</dbReference>
<reference evidence="15 16" key="1">
    <citation type="submission" date="2019-04" db="EMBL/GenBank/DDBJ databases">
        <title>Comparative genomics and transcriptomics to analyze fruiting body development in filamentous ascomycetes.</title>
        <authorList>
            <consortium name="DOE Joint Genome Institute"/>
            <person name="Lutkenhaus R."/>
            <person name="Traeger S."/>
            <person name="Breuer J."/>
            <person name="Kuo A."/>
            <person name="Lipzen A."/>
            <person name="Pangilinan J."/>
            <person name="Dilworth D."/>
            <person name="Sandor L."/>
            <person name="Poggeler S."/>
            <person name="Barry K."/>
            <person name="Grigoriev I.V."/>
            <person name="Nowrousian M."/>
        </authorList>
    </citation>
    <scope>NUCLEOTIDE SEQUENCE [LARGE SCALE GENOMIC DNA]</scope>
    <source>
        <strain evidence="15 16">CBS 389.68</strain>
    </source>
</reference>
<evidence type="ECO:0000256" key="1">
    <source>
        <dbReference type="ARBA" id="ARBA00009922"/>
    </source>
</evidence>
<dbReference type="InterPro" id="IPR027417">
    <property type="entry name" value="P-loop_NTPase"/>
</dbReference>
<sequence length="1125" mass="125911">MSPPQFHHAMPPTSERPVAPMLTMTGPPDTYSTCVCMYHHSAMEPRRPLLRTSSYLSRKLPSPATSSSQFHLSPLLEGLNHAQRTAVSTPASVIQILAPPGSGKTRTLTSRVAYLVTESEHLAPENVVVATFTVKAAREMKERLSKLVGDDISRQLVMGTFHSITRRYLIKYGYLIGLKSGWGIADTADTKAICQVNSIPASVVRIIKRRGLGDIIDPKQLHSRISYFKARNILPQANSKPVYNFTQGSSQLTQKKEKDIANEEFIALYEDYHIALESSNLLDYDDLLLRCLDLLKLHPECVSNIEAVLIDEFQDTNIVQYELMRHFAWKKRRITIVGDPDQSIYGFRAAEIGNLRKMRTAYPETLVVNLEENYRSSASILTAAMEVIKQDHGRHDKPLMATHAVGPSPVLRRVPTPAMEATWIASEIRRVKAYMAGRISFDGFAILVRSSPLTRSIEIALSKNGIPYKMVGGTRFFDRSEVKIVLDYMRVLQNPSNNDALARILNVPPRKIGDTTMKIMLEETERTKRTLWDYINKSVRGDISWGTKVTAQQEASLGVLTALLKDTMKRLDAEDSVNVLADIIDGLLIKLKYKEYLQRMYPEDVDSRLANVVEALSQAKQLPIEDDESLPELEGVTQAESSKNARFMLERFLANVALVNERREEESNEQGQVTISTIHAAKVYEGSIPHSRAEDTDEERRLLYVAMTRAQALLYMTCPFKGPTQEKTKLSSFIDELKVHRLLAKRASDFTFSNVQIIANILSIPCPTEPEIETSIEAANLVSRTDDQISDKDPADDEKGDKKERQYRNEARLYDETASGYSGYAAFQSALGWNNGGAFMTTEEQLRMGAGLNNGAAVMTTEEQLRMKEKLGFQSASKHLIDLREQGNVNCQAENLAKRKRAFHERQSYHEKIGSVVVNQNTVSITRTDTSSATFAASSVSSTKRKKTTTVTGNPKITKFFTKKPSVPLAPTTSKPSRPETATDVFRNNTTNGNSLMEQMQSLPAPIIPKRTQNEFIIFSSSPPQKSPPSKHPRSSNNRHIVNHPISRITRMSSRNDSETQDPFRLEDTATGTDDDYMLPDPPPPTPPQVVSSAAPPRGIDNRQAVKRTLGIRRSMNGWANRANK</sequence>
<feature type="region of interest" description="Disordered" evidence="12">
    <location>
        <begin position="783"/>
        <end position="811"/>
    </location>
</feature>
<dbReference type="InterPro" id="IPR014016">
    <property type="entry name" value="UvrD-like_ATP-bd"/>
</dbReference>
<dbReference type="EC" id="5.6.2.4" evidence="9"/>
<feature type="domain" description="UvrD-like helicase C-terminal" evidence="14">
    <location>
        <begin position="378"/>
        <end position="683"/>
    </location>
</feature>
<comment type="catalytic activity">
    <reaction evidence="10">
        <text>ATP + H2O = ADP + phosphate + H(+)</text>
        <dbReference type="Rhea" id="RHEA:13065"/>
        <dbReference type="ChEBI" id="CHEBI:15377"/>
        <dbReference type="ChEBI" id="CHEBI:15378"/>
        <dbReference type="ChEBI" id="CHEBI:30616"/>
        <dbReference type="ChEBI" id="CHEBI:43474"/>
        <dbReference type="ChEBI" id="CHEBI:456216"/>
        <dbReference type="EC" id="5.6.2.4"/>
    </reaction>
</comment>
<evidence type="ECO:0000256" key="9">
    <source>
        <dbReference type="ARBA" id="ARBA00034808"/>
    </source>
</evidence>
<dbReference type="PANTHER" id="PTHR11070:SF2">
    <property type="entry name" value="ATP-DEPENDENT DNA HELICASE SRS2"/>
    <property type="match status" value="1"/>
</dbReference>
<dbReference type="GO" id="GO:0000725">
    <property type="term" value="P:recombinational repair"/>
    <property type="evidence" value="ECO:0007669"/>
    <property type="project" value="TreeGrafter"/>
</dbReference>
<feature type="region of interest" description="Disordered" evidence="12">
    <location>
        <begin position="1019"/>
        <end position="1105"/>
    </location>
</feature>
<keyword evidence="4 11" id="KW-0347">Helicase</keyword>
<proteinExistence type="inferred from homology"/>
<feature type="domain" description="UvrD-like helicase ATP-binding" evidence="13">
    <location>
        <begin position="77"/>
        <end position="377"/>
    </location>
</feature>